<evidence type="ECO:0000256" key="1">
    <source>
        <dbReference type="SAM" id="MobiDB-lite"/>
    </source>
</evidence>
<proteinExistence type="predicted"/>
<evidence type="ECO:0000313" key="4">
    <source>
        <dbReference type="Proteomes" id="UP000717995"/>
    </source>
</evidence>
<gene>
    <name evidence="3" type="ORF">JQX08_05595</name>
</gene>
<dbReference type="PANTHER" id="PTHR30087:SF0">
    <property type="entry name" value="INNER MEMBRANE PROTEIN"/>
    <property type="match status" value="1"/>
</dbReference>
<dbReference type="PANTHER" id="PTHR30087">
    <property type="entry name" value="INNER MEMBRANE PROTEIN"/>
    <property type="match status" value="1"/>
</dbReference>
<evidence type="ECO:0000313" key="3">
    <source>
        <dbReference type="EMBL" id="MBM7060176.1"/>
    </source>
</evidence>
<feature type="region of interest" description="Disordered" evidence="1">
    <location>
        <begin position="1"/>
        <end position="21"/>
    </location>
</feature>
<protein>
    <submittedName>
        <fullName evidence="3">DUF1722 domain-containing protein</fullName>
    </submittedName>
</protein>
<accession>A0ABS2IAN9</accession>
<dbReference type="InterPro" id="IPR013560">
    <property type="entry name" value="DUF1722"/>
</dbReference>
<dbReference type="RefSeq" id="WP_204915256.1">
    <property type="nucleotide sequence ID" value="NZ_JAFEUP010000001.1"/>
</dbReference>
<sequence>MAPPRPVQLPNPPSAALPRHSGQPYSRLYNATLAAHRAWSAAQAECLRDNLVTCVYINAAWHELLRDGLSRPRLLTFHARHKYLLLASDPRAYRALGRLLADLDAQPLPQLATRYFSALLVALRHCPSRGAHANVLQHLSGYLKRALDPVDKAELHRLIDAYGAGDLPLAVPLRRLKQHFQRHPHPYIAQQVYLQPYPDRLDLRSPNHA</sequence>
<organism evidence="3 4">
    <name type="scientific">Zestomonas insulae</name>
    <dbReference type="NCBI Taxonomy" id="2809017"/>
    <lineage>
        <taxon>Bacteria</taxon>
        <taxon>Pseudomonadati</taxon>
        <taxon>Pseudomonadota</taxon>
        <taxon>Gammaproteobacteria</taxon>
        <taxon>Pseudomonadales</taxon>
        <taxon>Pseudomonadaceae</taxon>
        <taxon>Zestomonas</taxon>
    </lineage>
</organism>
<feature type="compositionally biased region" description="Pro residues" evidence="1">
    <location>
        <begin position="1"/>
        <end position="15"/>
    </location>
</feature>
<dbReference type="EMBL" id="JAFEUP010000001">
    <property type="protein sequence ID" value="MBM7060176.1"/>
    <property type="molecule type" value="Genomic_DNA"/>
</dbReference>
<dbReference type="Proteomes" id="UP000717995">
    <property type="component" value="Unassembled WGS sequence"/>
</dbReference>
<dbReference type="Pfam" id="PF08349">
    <property type="entry name" value="DUF1722"/>
    <property type="match status" value="1"/>
</dbReference>
<feature type="domain" description="DUF1722" evidence="2">
    <location>
        <begin position="82"/>
        <end position="198"/>
    </location>
</feature>
<evidence type="ECO:0000259" key="2">
    <source>
        <dbReference type="Pfam" id="PF08349"/>
    </source>
</evidence>
<comment type="caution">
    <text evidence="3">The sequence shown here is derived from an EMBL/GenBank/DDBJ whole genome shotgun (WGS) entry which is preliminary data.</text>
</comment>
<name>A0ABS2IAN9_9GAMM</name>
<keyword evidence="4" id="KW-1185">Reference proteome</keyword>
<reference evidence="3 4" key="1">
    <citation type="submission" date="2021-02" db="EMBL/GenBank/DDBJ databases">
        <authorList>
            <person name="Lee D.-H."/>
        </authorList>
    </citation>
    <scope>NUCLEOTIDE SEQUENCE [LARGE SCALE GENOMIC DNA]</scope>
    <source>
        <strain evidence="3 4">UL073</strain>
    </source>
</reference>